<dbReference type="Pfam" id="PF13963">
    <property type="entry name" value="Transpos_assoc"/>
    <property type="match status" value="1"/>
</dbReference>
<name>A0A9I9EGR9_CUCME</name>
<accession>A0A9I9EGR9</accession>
<protein>
    <recommendedName>
        <fullName evidence="1">Transposase-associated domain-containing protein</fullName>
    </recommendedName>
</protein>
<evidence type="ECO:0000313" key="2">
    <source>
        <dbReference type="EnsemblPlants" id="MELO3C033501.2.1"/>
    </source>
</evidence>
<sequence length="173" mass="19802">MENMMSKEYELGVEVFIQFGFRNGKGFSTIRCPCLKCGNRLPHEESIVRYHLYANGIDQSYKILLLIINAFELARKKKPLWKAIKCPKKGGIMECGYYVMRFMRDIILSSNKAILKYVRVCGCRGGGRGKGVVEESVDHGINQEKHMTENIVSNLKITTQITFLDNILVPSYR</sequence>
<organism evidence="2">
    <name type="scientific">Cucumis melo</name>
    <name type="common">Muskmelon</name>
    <dbReference type="NCBI Taxonomy" id="3656"/>
    <lineage>
        <taxon>Eukaryota</taxon>
        <taxon>Viridiplantae</taxon>
        <taxon>Streptophyta</taxon>
        <taxon>Embryophyta</taxon>
        <taxon>Tracheophyta</taxon>
        <taxon>Spermatophyta</taxon>
        <taxon>Magnoliopsida</taxon>
        <taxon>eudicotyledons</taxon>
        <taxon>Gunneridae</taxon>
        <taxon>Pentapetalae</taxon>
        <taxon>rosids</taxon>
        <taxon>fabids</taxon>
        <taxon>Cucurbitales</taxon>
        <taxon>Cucurbitaceae</taxon>
        <taxon>Benincaseae</taxon>
        <taxon>Cucumis</taxon>
    </lineage>
</organism>
<dbReference type="Gramene" id="MELO3C033501.2.1">
    <property type="protein sequence ID" value="MELO3C033501.2.1"/>
    <property type="gene ID" value="MELO3C033501.2"/>
</dbReference>
<dbReference type="EnsemblPlants" id="MELO3C033501.2.1">
    <property type="protein sequence ID" value="MELO3C033501.2.1"/>
    <property type="gene ID" value="MELO3C033501.2"/>
</dbReference>
<reference evidence="2" key="1">
    <citation type="submission" date="2023-03" db="UniProtKB">
        <authorList>
            <consortium name="EnsemblPlants"/>
        </authorList>
    </citation>
    <scope>IDENTIFICATION</scope>
</reference>
<evidence type="ECO:0000259" key="1">
    <source>
        <dbReference type="Pfam" id="PF13963"/>
    </source>
</evidence>
<proteinExistence type="predicted"/>
<dbReference type="InterPro" id="IPR029480">
    <property type="entry name" value="Transpos_assoc"/>
</dbReference>
<feature type="domain" description="Transposase-associated" evidence="1">
    <location>
        <begin position="3"/>
        <end position="63"/>
    </location>
</feature>
<dbReference type="AlphaFoldDB" id="A0A9I9EGR9"/>